<evidence type="ECO:0000313" key="2">
    <source>
        <dbReference type="Proteomes" id="UP000512286"/>
    </source>
</evidence>
<evidence type="ECO:0008006" key="3">
    <source>
        <dbReference type="Google" id="ProtNLM"/>
    </source>
</evidence>
<dbReference type="RefSeq" id="WP_181601491.1">
    <property type="nucleotide sequence ID" value="NZ_CP059378.1"/>
</dbReference>
<organism evidence="1 2">
    <name type="scientific">Clostridium intestinale</name>
    <dbReference type="NCBI Taxonomy" id="36845"/>
    <lineage>
        <taxon>Bacteria</taxon>
        <taxon>Bacillati</taxon>
        <taxon>Bacillota</taxon>
        <taxon>Clostridia</taxon>
        <taxon>Eubacteriales</taxon>
        <taxon>Clostridiaceae</taxon>
        <taxon>Clostridium</taxon>
    </lineage>
</organism>
<dbReference type="AlphaFoldDB" id="A0A7D6VRL5"/>
<dbReference type="Proteomes" id="UP000512286">
    <property type="component" value="Chromosome"/>
</dbReference>
<name>A0A7D6VRL5_9CLOT</name>
<reference evidence="1 2" key="1">
    <citation type="submission" date="2020-07" db="EMBL/GenBank/DDBJ databases">
        <title>Electron transfer.</title>
        <authorList>
            <person name="Huang L."/>
            <person name="Liu X."/>
            <person name="Zhou S."/>
        </authorList>
    </citation>
    <scope>NUCLEOTIDE SEQUENCE [LARGE SCALE GENOMIC DNA]</scope>
    <source>
        <strain evidence="1 2">Lx1</strain>
    </source>
</reference>
<dbReference type="KEGG" id="cint:HZF06_20090"/>
<evidence type="ECO:0000313" key="1">
    <source>
        <dbReference type="EMBL" id="QLY79317.1"/>
    </source>
</evidence>
<proteinExistence type="predicted"/>
<gene>
    <name evidence="1" type="ORF">HZF06_20090</name>
</gene>
<sequence>MMKNPYSEMIDLMRVQGASYNPPSIKIGTMLSSSVLKVGELQVNKRNLLINEYWVSKLSTGDSVAVLSTDDRQKFIILCKVV</sequence>
<accession>A0A7D6VRL5</accession>
<dbReference type="EMBL" id="CP059378">
    <property type="protein sequence ID" value="QLY79317.1"/>
    <property type="molecule type" value="Genomic_DNA"/>
</dbReference>
<protein>
    <recommendedName>
        <fullName evidence="3">DUF2577 family protein</fullName>
    </recommendedName>
</protein>